<evidence type="ECO:0000313" key="2">
    <source>
        <dbReference type="EMBL" id="KAG0452988.1"/>
    </source>
</evidence>
<name>A0A835PKE9_VANPL</name>
<dbReference type="AlphaFoldDB" id="A0A835PKE9"/>
<reference evidence="2 3" key="1">
    <citation type="journal article" date="2020" name="Nat. Food">
        <title>A phased Vanilla planifolia genome enables genetic improvement of flavour and production.</title>
        <authorList>
            <person name="Hasing T."/>
            <person name="Tang H."/>
            <person name="Brym M."/>
            <person name="Khazi F."/>
            <person name="Huang T."/>
            <person name="Chambers A.H."/>
        </authorList>
    </citation>
    <scope>NUCLEOTIDE SEQUENCE [LARGE SCALE GENOMIC DNA]</scope>
    <source>
        <tissue evidence="2">Leaf</tissue>
    </source>
</reference>
<dbReference type="EMBL" id="JADCNL010000014">
    <property type="protein sequence ID" value="KAG0452988.1"/>
    <property type="molecule type" value="Genomic_DNA"/>
</dbReference>
<keyword evidence="3" id="KW-1185">Reference proteome</keyword>
<dbReference type="Proteomes" id="UP000636800">
    <property type="component" value="Unassembled WGS sequence"/>
</dbReference>
<feature type="region of interest" description="Disordered" evidence="1">
    <location>
        <begin position="1"/>
        <end position="24"/>
    </location>
</feature>
<proteinExistence type="predicted"/>
<protein>
    <submittedName>
        <fullName evidence="2">Uncharacterized protein</fullName>
    </submittedName>
</protein>
<sequence length="67" mass="7526">MLHRTRSRPSSFWAPPETSKQQARERLGEELVLGISRAKKGRPDSEEGRRWVGLALGLESGIRGLIN</sequence>
<dbReference type="OrthoDB" id="67700at2759"/>
<evidence type="ECO:0000256" key="1">
    <source>
        <dbReference type="SAM" id="MobiDB-lite"/>
    </source>
</evidence>
<organism evidence="2 3">
    <name type="scientific">Vanilla planifolia</name>
    <name type="common">Vanilla</name>
    <dbReference type="NCBI Taxonomy" id="51239"/>
    <lineage>
        <taxon>Eukaryota</taxon>
        <taxon>Viridiplantae</taxon>
        <taxon>Streptophyta</taxon>
        <taxon>Embryophyta</taxon>
        <taxon>Tracheophyta</taxon>
        <taxon>Spermatophyta</taxon>
        <taxon>Magnoliopsida</taxon>
        <taxon>Liliopsida</taxon>
        <taxon>Asparagales</taxon>
        <taxon>Orchidaceae</taxon>
        <taxon>Vanilloideae</taxon>
        <taxon>Vanilleae</taxon>
        <taxon>Vanilla</taxon>
    </lineage>
</organism>
<gene>
    <name evidence="2" type="ORF">HPP92_025652</name>
</gene>
<comment type="caution">
    <text evidence="2">The sequence shown here is derived from an EMBL/GenBank/DDBJ whole genome shotgun (WGS) entry which is preliminary data.</text>
</comment>
<evidence type="ECO:0000313" key="3">
    <source>
        <dbReference type="Proteomes" id="UP000636800"/>
    </source>
</evidence>
<accession>A0A835PKE9</accession>